<evidence type="ECO:0000313" key="2">
    <source>
        <dbReference type="Proteomes" id="UP000324800"/>
    </source>
</evidence>
<evidence type="ECO:0000313" key="1">
    <source>
        <dbReference type="EMBL" id="KAA6394487.1"/>
    </source>
</evidence>
<sequence length="83" mass="10281">MASIESQGELQEYKQEHYRNERYQRIHDEFNNLSDLQQRTFNLLDEEFAEEIRKFDYRNFREIDSKDADSLMLTDSFNYVLFR</sequence>
<name>A0A5J4WHP5_9EUKA</name>
<dbReference type="AlphaFoldDB" id="A0A5J4WHP5"/>
<organism evidence="1 2">
    <name type="scientific">Streblomastix strix</name>
    <dbReference type="NCBI Taxonomy" id="222440"/>
    <lineage>
        <taxon>Eukaryota</taxon>
        <taxon>Metamonada</taxon>
        <taxon>Preaxostyla</taxon>
        <taxon>Oxymonadida</taxon>
        <taxon>Streblomastigidae</taxon>
        <taxon>Streblomastix</taxon>
    </lineage>
</organism>
<protein>
    <submittedName>
        <fullName evidence="1">Uncharacterized protein</fullName>
    </submittedName>
</protein>
<dbReference type="EMBL" id="SNRW01001933">
    <property type="protein sequence ID" value="KAA6394487.1"/>
    <property type="molecule type" value="Genomic_DNA"/>
</dbReference>
<reference evidence="1 2" key="1">
    <citation type="submission" date="2019-03" db="EMBL/GenBank/DDBJ databases">
        <title>Single cell metagenomics reveals metabolic interactions within the superorganism composed of flagellate Streblomastix strix and complex community of Bacteroidetes bacteria on its surface.</title>
        <authorList>
            <person name="Treitli S.C."/>
            <person name="Kolisko M."/>
            <person name="Husnik F."/>
            <person name="Keeling P."/>
            <person name="Hampl V."/>
        </authorList>
    </citation>
    <scope>NUCLEOTIDE SEQUENCE [LARGE SCALE GENOMIC DNA]</scope>
    <source>
        <strain evidence="1">ST1C</strain>
    </source>
</reference>
<dbReference type="Proteomes" id="UP000324800">
    <property type="component" value="Unassembled WGS sequence"/>
</dbReference>
<gene>
    <name evidence="1" type="ORF">EZS28_009986</name>
</gene>
<comment type="caution">
    <text evidence="1">The sequence shown here is derived from an EMBL/GenBank/DDBJ whole genome shotgun (WGS) entry which is preliminary data.</text>
</comment>
<proteinExistence type="predicted"/>
<accession>A0A5J4WHP5</accession>